<evidence type="ECO:0000256" key="6">
    <source>
        <dbReference type="PROSITE-ProRule" id="PRU00182"/>
    </source>
</evidence>
<dbReference type="InterPro" id="IPR018079">
    <property type="entry name" value="Ribosomal_uS4_CS"/>
</dbReference>
<dbReference type="GO" id="GO:0019843">
    <property type="term" value="F:rRNA binding"/>
    <property type="evidence" value="ECO:0007669"/>
    <property type="project" value="UniProtKB-KW"/>
</dbReference>
<feature type="compositionally biased region" description="Acidic residues" evidence="7">
    <location>
        <begin position="238"/>
        <end position="248"/>
    </location>
</feature>
<dbReference type="SUPFAM" id="SSF55174">
    <property type="entry name" value="Alpha-L RNA-binding motif"/>
    <property type="match status" value="1"/>
</dbReference>
<feature type="compositionally biased region" description="Acidic residues" evidence="7">
    <location>
        <begin position="218"/>
        <end position="231"/>
    </location>
</feature>
<dbReference type="PANTHER" id="PTHR11831">
    <property type="entry name" value="30S 40S RIBOSOMAL PROTEIN"/>
    <property type="match status" value="1"/>
</dbReference>
<feature type="compositionally biased region" description="Basic and acidic residues" evidence="7">
    <location>
        <begin position="249"/>
        <end position="259"/>
    </location>
</feature>
<keyword evidence="4" id="KW-0689">Ribosomal protein</keyword>
<dbReference type="InterPro" id="IPR036986">
    <property type="entry name" value="S4_RNA-bd_sf"/>
</dbReference>
<keyword evidence="5" id="KW-0687">Ribonucleoprotein</keyword>
<protein>
    <recommendedName>
        <fullName evidence="8">RNA-binding S4 domain-containing protein</fullName>
    </recommendedName>
</protein>
<organism evidence="9 10">
    <name type="scientific">Apiospora kogelbergensis</name>
    <dbReference type="NCBI Taxonomy" id="1337665"/>
    <lineage>
        <taxon>Eukaryota</taxon>
        <taxon>Fungi</taxon>
        <taxon>Dikarya</taxon>
        <taxon>Ascomycota</taxon>
        <taxon>Pezizomycotina</taxon>
        <taxon>Sordariomycetes</taxon>
        <taxon>Xylariomycetidae</taxon>
        <taxon>Amphisphaeriales</taxon>
        <taxon>Apiosporaceae</taxon>
        <taxon>Apiospora</taxon>
    </lineage>
</organism>
<dbReference type="SMART" id="SM00363">
    <property type="entry name" value="S4"/>
    <property type="match status" value="1"/>
</dbReference>
<sequence length="465" mass="51776">MPRAAQRRLHVLRRPKLRQSWSKYNLYNLWRQRDPKIGNADHETFFQQKWKAKGLLRAYHGEHIKERDWERMFSRRLLSVANMNPRYMAENDGSEMAAGRGSGKDTERNWDADVVKPSVITPYMNMTFAPMERRLDIAIFRAMFASSARQARHFVVHGKVKVNGKVMNFPAYKLNPGDMFQVDPDAVLFATGAPKKKGGSNARLGITGSQKNNAEAEPAAEEEAEGAEAEGAEATAEASEEVPEQDPETTDKPEAPKADMKPTRFAIRKLTEQAKSILAKDKDVSASQKQNLRSFLKRAKPLLSKAGRSAATPADVLDELNSMVKELNLSGAPTDAAAAAANAAPAATPEAPASPSSGQAVASTRRGPPRSIEDLNEDELKALQRLIKEEEENPADPTKPYHTPWKPRDYMSPFAFIPRYLEVNQKVCSAVYLRHPVARVGSAEVPTPFGPSTNQLAFNWYLRRR</sequence>
<comment type="similarity">
    <text evidence="1">Belongs to the universal ribosomal protein uS4 family.</text>
</comment>
<dbReference type="GO" id="GO:0042274">
    <property type="term" value="P:ribosomal small subunit biogenesis"/>
    <property type="evidence" value="ECO:0007669"/>
    <property type="project" value="TreeGrafter"/>
</dbReference>
<feature type="region of interest" description="Disordered" evidence="7">
    <location>
        <begin position="340"/>
        <end position="376"/>
    </location>
</feature>
<dbReference type="AlphaFoldDB" id="A0AAW0QJK4"/>
<feature type="region of interest" description="Disordered" evidence="7">
    <location>
        <begin position="192"/>
        <end position="259"/>
    </location>
</feature>
<evidence type="ECO:0000313" key="9">
    <source>
        <dbReference type="EMBL" id="KAK8105356.1"/>
    </source>
</evidence>
<dbReference type="Proteomes" id="UP001392437">
    <property type="component" value="Unassembled WGS sequence"/>
</dbReference>
<keyword evidence="3 6" id="KW-0694">RNA-binding</keyword>
<dbReference type="PROSITE" id="PS00632">
    <property type="entry name" value="RIBOSOMAL_S4"/>
    <property type="match status" value="1"/>
</dbReference>
<evidence type="ECO:0000259" key="8">
    <source>
        <dbReference type="SMART" id="SM00363"/>
    </source>
</evidence>
<evidence type="ECO:0000313" key="10">
    <source>
        <dbReference type="Proteomes" id="UP001392437"/>
    </source>
</evidence>
<evidence type="ECO:0000256" key="7">
    <source>
        <dbReference type="SAM" id="MobiDB-lite"/>
    </source>
</evidence>
<dbReference type="PANTHER" id="PTHR11831:SF4">
    <property type="entry name" value="SMALL RIBOSOMAL SUBUNIT PROTEIN US4M"/>
    <property type="match status" value="1"/>
</dbReference>
<proteinExistence type="inferred from homology"/>
<reference evidence="9 10" key="1">
    <citation type="submission" date="2023-01" db="EMBL/GenBank/DDBJ databases">
        <title>Analysis of 21 Apiospora genomes using comparative genomics revels a genus with tremendous synthesis potential of carbohydrate active enzymes and secondary metabolites.</title>
        <authorList>
            <person name="Sorensen T."/>
        </authorList>
    </citation>
    <scope>NUCLEOTIDE SEQUENCE [LARGE SCALE GENOMIC DNA]</scope>
    <source>
        <strain evidence="9 10">CBS 117206</strain>
    </source>
</reference>
<dbReference type="EMBL" id="JAQQWP010000008">
    <property type="protein sequence ID" value="KAK8105356.1"/>
    <property type="molecule type" value="Genomic_DNA"/>
</dbReference>
<feature type="compositionally biased region" description="Low complexity" evidence="7">
    <location>
        <begin position="340"/>
        <end position="355"/>
    </location>
</feature>
<evidence type="ECO:0000256" key="4">
    <source>
        <dbReference type="ARBA" id="ARBA00022980"/>
    </source>
</evidence>
<dbReference type="InterPro" id="IPR002942">
    <property type="entry name" value="S4_RNA-bd"/>
</dbReference>
<dbReference type="InterPro" id="IPR022801">
    <property type="entry name" value="Ribosomal_uS4"/>
</dbReference>
<evidence type="ECO:0000256" key="2">
    <source>
        <dbReference type="ARBA" id="ARBA00022730"/>
    </source>
</evidence>
<dbReference type="Gene3D" id="3.10.290.10">
    <property type="entry name" value="RNA-binding S4 domain"/>
    <property type="match status" value="1"/>
</dbReference>
<keyword evidence="10" id="KW-1185">Reference proteome</keyword>
<evidence type="ECO:0000256" key="3">
    <source>
        <dbReference type="ARBA" id="ARBA00022884"/>
    </source>
</evidence>
<accession>A0AAW0QJK4</accession>
<dbReference type="PROSITE" id="PS50889">
    <property type="entry name" value="S4"/>
    <property type="match status" value="1"/>
</dbReference>
<dbReference type="CDD" id="cd00165">
    <property type="entry name" value="S4"/>
    <property type="match status" value="1"/>
</dbReference>
<keyword evidence="2 6" id="KW-0699">rRNA-binding</keyword>
<gene>
    <name evidence="9" type="ORF">PG999_008715</name>
</gene>
<evidence type="ECO:0000256" key="5">
    <source>
        <dbReference type="ARBA" id="ARBA00023274"/>
    </source>
</evidence>
<dbReference type="GO" id="GO:0005763">
    <property type="term" value="C:mitochondrial small ribosomal subunit"/>
    <property type="evidence" value="ECO:0007669"/>
    <property type="project" value="TreeGrafter"/>
</dbReference>
<comment type="caution">
    <text evidence="9">The sequence shown here is derived from an EMBL/GenBank/DDBJ whole genome shotgun (WGS) entry which is preliminary data.</text>
</comment>
<evidence type="ECO:0000256" key="1">
    <source>
        <dbReference type="ARBA" id="ARBA00007465"/>
    </source>
</evidence>
<dbReference type="GO" id="GO:0003735">
    <property type="term" value="F:structural constituent of ribosome"/>
    <property type="evidence" value="ECO:0007669"/>
    <property type="project" value="TreeGrafter"/>
</dbReference>
<dbReference type="Pfam" id="PF01479">
    <property type="entry name" value="S4"/>
    <property type="match status" value="1"/>
</dbReference>
<feature type="domain" description="RNA-binding S4" evidence="8">
    <location>
        <begin position="133"/>
        <end position="193"/>
    </location>
</feature>
<name>A0AAW0QJK4_9PEZI</name>